<evidence type="ECO:0000313" key="2">
    <source>
        <dbReference type="EMBL" id="KGO08063.1"/>
    </source>
</evidence>
<proteinExistence type="predicted"/>
<sequence>MRFLILLLVLCTISCKKEVEEKAYHYVEGADIKMFDYNELDSYIKNHPSETLVVNFWATWCAPCIKELPAFEKLGNTYADQDVKILLVSLDFPEQMDHLKAFVAKKELQSEVVFLDDGDANRWIPKVDKNWSGALPATLIIGDKRKRFYEQSFTYGLLESELKYILN</sequence>
<dbReference type="InterPro" id="IPR036249">
    <property type="entry name" value="Thioredoxin-like_sf"/>
</dbReference>
<reference evidence="2 3" key="1">
    <citation type="submission" date="2014-10" db="EMBL/GenBank/DDBJ databases">
        <title>Draft genome sequence of the proteorhodopsin-containing marine bacterium Dokdonia donghaensis.</title>
        <authorList>
            <person name="Gomez-Consarnau L."/>
            <person name="Gonzalez J.M."/>
            <person name="Riedel T."/>
            <person name="Jaenicke S."/>
            <person name="Wagner-Doebler I."/>
            <person name="Fuhrman J.A."/>
        </authorList>
    </citation>
    <scope>NUCLEOTIDE SEQUENCE [LARGE SCALE GENOMIC DNA]</scope>
    <source>
        <strain evidence="2 3">DSW-1</strain>
    </source>
</reference>
<dbReference type="InterPro" id="IPR013766">
    <property type="entry name" value="Thioredoxin_domain"/>
</dbReference>
<dbReference type="PANTHER" id="PTHR42852:SF17">
    <property type="entry name" value="THIOREDOXIN-LIKE PROTEIN HI_1115"/>
    <property type="match status" value="1"/>
</dbReference>
<dbReference type="SUPFAM" id="SSF52833">
    <property type="entry name" value="Thioredoxin-like"/>
    <property type="match status" value="1"/>
</dbReference>
<evidence type="ECO:0000259" key="1">
    <source>
        <dbReference type="PROSITE" id="PS51352"/>
    </source>
</evidence>
<accession>A0A0A2GZU0</accession>
<dbReference type="PROSITE" id="PS51352">
    <property type="entry name" value="THIOREDOXIN_2"/>
    <property type="match status" value="1"/>
</dbReference>
<comment type="caution">
    <text evidence="2">The sequence shown here is derived from an EMBL/GenBank/DDBJ whole genome shotgun (WGS) entry which is preliminary data.</text>
</comment>
<dbReference type="GO" id="GO:0016209">
    <property type="term" value="F:antioxidant activity"/>
    <property type="evidence" value="ECO:0007669"/>
    <property type="project" value="InterPro"/>
</dbReference>
<dbReference type="PANTHER" id="PTHR42852">
    <property type="entry name" value="THIOL:DISULFIDE INTERCHANGE PROTEIN DSBE"/>
    <property type="match status" value="1"/>
</dbReference>
<dbReference type="AlphaFoldDB" id="A0A0A2GZU0"/>
<dbReference type="OrthoDB" id="9815205at2"/>
<dbReference type="GO" id="GO:0016491">
    <property type="term" value="F:oxidoreductase activity"/>
    <property type="evidence" value="ECO:0007669"/>
    <property type="project" value="InterPro"/>
</dbReference>
<protein>
    <submittedName>
        <fullName evidence="2">Thioredoxin</fullName>
    </submittedName>
</protein>
<name>A0A0A2GZU0_9FLAO</name>
<dbReference type="CDD" id="cd02966">
    <property type="entry name" value="TlpA_like_family"/>
    <property type="match status" value="1"/>
</dbReference>
<dbReference type="InterPro" id="IPR000866">
    <property type="entry name" value="AhpC/TSA"/>
</dbReference>
<dbReference type="Proteomes" id="UP000030140">
    <property type="component" value="Unassembled WGS sequence"/>
</dbReference>
<evidence type="ECO:0000313" key="3">
    <source>
        <dbReference type="Proteomes" id="UP000030140"/>
    </source>
</evidence>
<dbReference type="Gene3D" id="3.40.30.10">
    <property type="entry name" value="Glutaredoxin"/>
    <property type="match status" value="1"/>
</dbReference>
<keyword evidence="3" id="KW-1185">Reference proteome</keyword>
<organism evidence="2 3">
    <name type="scientific">Dokdonia donghaensis DSW-1</name>
    <dbReference type="NCBI Taxonomy" id="1300343"/>
    <lineage>
        <taxon>Bacteria</taxon>
        <taxon>Pseudomonadati</taxon>
        <taxon>Bacteroidota</taxon>
        <taxon>Flavobacteriia</taxon>
        <taxon>Flavobacteriales</taxon>
        <taxon>Flavobacteriaceae</taxon>
        <taxon>Dokdonia</taxon>
    </lineage>
</organism>
<gene>
    <name evidence="2" type="ORF">NV36_12840</name>
</gene>
<feature type="domain" description="Thioredoxin" evidence="1">
    <location>
        <begin position="13"/>
        <end position="167"/>
    </location>
</feature>
<dbReference type="Pfam" id="PF00578">
    <property type="entry name" value="AhpC-TSA"/>
    <property type="match status" value="1"/>
</dbReference>
<dbReference type="EMBL" id="JSAQ01000001">
    <property type="protein sequence ID" value="KGO08063.1"/>
    <property type="molecule type" value="Genomic_DNA"/>
</dbReference>
<dbReference type="InterPro" id="IPR050553">
    <property type="entry name" value="Thioredoxin_ResA/DsbE_sf"/>
</dbReference>